<organism evidence="1">
    <name type="scientific">marine metagenome</name>
    <dbReference type="NCBI Taxonomy" id="408172"/>
    <lineage>
        <taxon>unclassified sequences</taxon>
        <taxon>metagenomes</taxon>
        <taxon>ecological metagenomes</taxon>
    </lineage>
</organism>
<evidence type="ECO:0000313" key="1">
    <source>
        <dbReference type="EMBL" id="SVC49166.1"/>
    </source>
</evidence>
<dbReference type="AlphaFoldDB" id="A0A382MK87"/>
<proteinExistence type="predicted"/>
<accession>A0A382MK87</accession>
<sequence length="174" mass="19043">PTLGSGVPMRRLLLALAVTAALTPQSVEGQFVLRDDIDGWAWLAMVPDRDAVVQLVRGSPQSGDQSRLDAALVDELRGIGVRRVWEISEFDATESSVVGECTAVDWQPERAGGANVGIHAEVSFWDHTRLAATEMYEALTFLTIDSDRLPDELLVQTCVTQLSNVFFRLGFNQG</sequence>
<reference evidence="1" key="1">
    <citation type="submission" date="2018-05" db="EMBL/GenBank/DDBJ databases">
        <authorList>
            <person name="Lanie J.A."/>
            <person name="Ng W.-L."/>
            <person name="Kazmierczak K.M."/>
            <person name="Andrzejewski T.M."/>
            <person name="Davidsen T.M."/>
            <person name="Wayne K.J."/>
            <person name="Tettelin H."/>
            <person name="Glass J.I."/>
            <person name="Rusch D."/>
            <person name="Podicherti R."/>
            <person name="Tsui H.-C.T."/>
            <person name="Winkler M.E."/>
        </authorList>
    </citation>
    <scope>NUCLEOTIDE SEQUENCE</scope>
</reference>
<protein>
    <submittedName>
        <fullName evidence="1">Uncharacterized protein</fullName>
    </submittedName>
</protein>
<feature type="non-terminal residue" evidence="1">
    <location>
        <position position="1"/>
    </location>
</feature>
<gene>
    <name evidence="1" type="ORF">METZ01_LOCUS302020</name>
</gene>
<dbReference type="EMBL" id="UINC01094161">
    <property type="protein sequence ID" value="SVC49166.1"/>
    <property type="molecule type" value="Genomic_DNA"/>
</dbReference>
<name>A0A382MK87_9ZZZZ</name>